<reference evidence="1 2" key="1">
    <citation type="submission" date="2019-03" db="EMBL/GenBank/DDBJ databases">
        <title>Genomic Encyclopedia of Type Strains, Phase IV (KMG-IV): sequencing the most valuable type-strain genomes for metagenomic binning, comparative biology and taxonomic classification.</title>
        <authorList>
            <person name="Goeker M."/>
        </authorList>
    </citation>
    <scope>NUCLEOTIDE SEQUENCE [LARGE SCALE GENOMIC DNA]</scope>
    <source>
        <strain evidence="1 2">DSM 19580</strain>
    </source>
</reference>
<dbReference type="AlphaFoldDB" id="A0A4R3Z5S0"/>
<dbReference type="EMBL" id="SMCR01000001">
    <property type="protein sequence ID" value="TCW00429.1"/>
    <property type="molecule type" value="Genomic_DNA"/>
</dbReference>
<proteinExistence type="predicted"/>
<keyword evidence="2" id="KW-1185">Reference proteome</keyword>
<dbReference type="InterPro" id="IPR057902">
    <property type="entry name" value="N_peptide"/>
</dbReference>
<dbReference type="Pfam" id="PF25694">
    <property type="entry name" value="N_peptide"/>
    <property type="match status" value="1"/>
</dbReference>
<evidence type="ECO:0000313" key="2">
    <source>
        <dbReference type="Proteomes" id="UP000295719"/>
    </source>
</evidence>
<dbReference type="Proteomes" id="UP000295719">
    <property type="component" value="Unassembled WGS sequence"/>
</dbReference>
<organism evidence="1 2">
    <name type="scientific">Biostraticola tofi</name>
    <dbReference type="NCBI Taxonomy" id="466109"/>
    <lineage>
        <taxon>Bacteria</taxon>
        <taxon>Pseudomonadati</taxon>
        <taxon>Pseudomonadota</taxon>
        <taxon>Gammaproteobacteria</taxon>
        <taxon>Enterobacterales</taxon>
        <taxon>Bruguierivoracaceae</taxon>
        <taxon>Biostraticola</taxon>
    </lineage>
</organism>
<accession>A0A4R3Z5S0</accession>
<gene>
    <name evidence="1" type="ORF">EDC52_101779</name>
</gene>
<protein>
    <submittedName>
        <fullName evidence="1">Uncharacterized protein</fullName>
    </submittedName>
</protein>
<dbReference type="OrthoDB" id="6505020at2"/>
<sequence>MTTIIWKESHGTAKSRHKARRAEVVESRRKDAKLERIIARTLNGCGNNVVNAIIDRPIRSAAVVKASDDNICIPDVALFAAGHRKVKGEVSARA</sequence>
<name>A0A4R3Z5S0_9GAMM</name>
<comment type="caution">
    <text evidence="1">The sequence shown here is derived from an EMBL/GenBank/DDBJ whole genome shotgun (WGS) entry which is preliminary data.</text>
</comment>
<evidence type="ECO:0000313" key="1">
    <source>
        <dbReference type="EMBL" id="TCW00429.1"/>
    </source>
</evidence>
<dbReference type="RefSeq" id="WP_131863984.1">
    <property type="nucleotide sequence ID" value="NZ_SMCR01000001.1"/>
</dbReference>